<dbReference type="InterPro" id="IPR036250">
    <property type="entry name" value="AcylCo_DH-like_C"/>
</dbReference>
<dbReference type="InterPro" id="IPR009100">
    <property type="entry name" value="AcylCoA_DH/oxidase_NM_dom_sf"/>
</dbReference>
<dbReference type="SUPFAM" id="SSF56645">
    <property type="entry name" value="Acyl-CoA dehydrogenase NM domain-like"/>
    <property type="match status" value="1"/>
</dbReference>
<dbReference type="PANTHER" id="PTHR43884">
    <property type="entry name" value="ACYL-COA DEHYDROGENASE"/>
    <property type="match status" value="1"/>
</dbReference>
<dbReference type="GO" id="GO:0050660">
    <property type="term" value="F:flavin adenine dinucleotide binding"/>
    <property type="evidence" value="ECO:0007669"/>
    <property type="project" value="InterPro"/>
</dbReference>
<dbReference type="Gene3D" id="1.20.140.10">
    <property type="entry name" value="Butyryl-CoA Dehydrogenase, subunit A, domain 3"/>
    <property type="match status" value="1"/>
</dbReference>
<protein>
    <submittedName>
        <fullName evidence="8">Acyl-CoA dehydrogenase</fullName>
    </submittedName>
</protein>
<evidence type="ECO:0000256" key="5">
    <source>
        <dbReference type="ARBA" id="ARBA00023002"/>
    </source>
</evidence>
<dbReference type="Pfam" id="PF00441">
    <property type="entry name" value="Acyl-CoA_dh_1"/>
    <property type="match status" value="1"/>
</dbReference>
<evidence type="ECO:0000313" key="8">
    <source>
        <dbReference type="EMBL" id="GGZ96791.1"/>
    </source>
</evidence>
<evidence type="ECO:0000256" key="4">
    <source>
        <dbReference type="ARBA" id="ARBA00022827"/>
    </source>
</evidence>
<dbReference type="InterPro" id="IPR037069">
    <property type="entry name" value="AcylCoA_DH/ox_N_sf"/>
</dbReference>
<sequence length="364" mass="38296">MSILYDEGQQAIATESRRVLDARVGKDRLLKLLEQVGEYDKPFWDTAVEQGWTALAIPEEHGGLGLGLVELGLVAQATGAATAGAPFLTIGYGASQALIGSGNAELQAAWLPRLAAGEALATVAFAEGAAPLPPLPTTTFAGGKLSGAKEGVPGALKADVAVVWATHDGKPAMVLAELKDAARTPVDSYDNSRLYADLAFAGTPATLLAEGDAALALARDVLARMAVVTAHEQVGGAEALLYIARDYAVTRRAFGQLIGAFQSIKHRIAEMYGLVEIARANCIHAAAREGQDDFLIAAADARISATEAYDTNARDCIQIHGGIGVTWEQGLHLHMRRARSLAVETGNLYFWEDLLVEQLTGVAA</sequence>
<evidence type="ECO:0000256" key="3">
    <source>
        <dbReference type="ARBA" id="ARBA00022630"/>
    </source>
</evidence>
<evidence type="ECO:0000313" key="9">
    <source>
        <dbReference type="Proteomes" id="UP000634139"/>
    </source>
</evidence>
<dbReference type="InterPro" id="IPR009075">
    <property type="entry name" value="AcylCo_DH/oxidase_C"/>
</dbReference>
<organism evidence="8 9">
    <name type="scientific">Novosphingobium arvoryzae</name>
    <dbReference type="NCBI Taxonomy" id="1256514"/>
    <lineage>
        <taxon>Bacteria</taxon>
        <taxon>Pseudomonadati</taxon>
        <taxon>Pseudomonadota</taxon>
        <taxon>Alphaproteobacteria</taxon>
        <taxon>Sphingomonadales</taxon>
        <taxon>Sphingomonadaceae</taxon>
        <taxon>Novosphingobium</taxon>
    </lineage>
</organism>
<evidence type="ECO:0000259" key="6">
    <source>
        <dbReference type="Pfam" id="PF00441"/>
    </source>
</evidence>
<gene>
    <name evidence="8" type="ORF">GCM10011617_16740</name>
</gene>
<dbReference type="InterPro" id="IPR013786">
    <property type="entry name" value="AcylCoA_DH/ox_N"/>
</dbReference>
<accession>A0A918RFD7</accession>
<dbReference type="AlphaFoldDB" id="A0A918RFD7"/>
<dbReference type="GO" id="GO:0003995">
    <property type="term" value="F:acyl-CoA dehydrogenase activity"/>
    <property type="evidence" value="ECO:0007669"/>
    <property type="project" value="TreeGrafter"/>
</dbReference>
<reference evidence="8" key="2">
    <citation type="submission" date="2020-09" db="EMBL/GenBank/DDBJ databases">
        <authorList>
            <person name="Sun Q."/>
            <person name="Kim S."/>
        </authorList>
    </citation>
    <scope>NUCLEOTIDE SEQUENCE</scope>
    <source>
        <strain evidence="8">KCTC 32422</strain>
    </source>
</reference>
<dbReference type="Gene3D" id="1.10.540.10">
    <property type="entry name" value="Acyl-CoA dehydrogenase/oxidase, N-terminal domain"/>
    <property type="match status" value="1"/>
</dbReference>
<evidence type="ECO:0000256" key="1">
    <source>
        <dbReference type="ARBA" id="ARBA00001974"/>
    </source>
</evidence>
<evidence type="ECO:0000259" key="7">
    <source>
        <dbReference type="Pfam" id="PF02771"/>
    </source>
</evidence>
<keyword evidence="4" id="KW-0274">FAD</keyword>
<dbReference type="RefSeq" id="WP_189540412.1">
    <property type="nucleotide sequence ID" value="NZ_BMZD01000003.1"/>
</dbReference>
<comment type="cofactor">
    <cofactor evidence="1">
        <name>FAD</name>
        <dbReference type="ChEBI" id="CHEBI:57692"/>
    </cofactor>
</comment>
<dbReference type="PANTHER" id="PTHR43884:SF20">
    <property type="entry name" value="ACYL-COA DEHYDROGENASE FADE28"/>
    <property type="match status" value="1"/>
</dbReference>
<evidence type="ECO:0000256" key="2">
    <source>
        <dbReference type="ARBA" id="ARBA00009347"/>
    </source>
</evidence>
<comment type="caution">
    <text evidence="8">The sequence shown here is derived from an EMBL/GenBank/DDBJ whole genome shotgun (WGS) entry which is preliminary data.</text>
</comment>
<name>A0A918RFD7_9SPHN</name>
<feature type="domain" description="Acyl-CoA dehydrogenase/oxidase N-terminal" evidence="7">
    <location>
        <begin position="7"/>
        <end position="118"/>
    </location>
</feature>
<dbReference type="Proteomes" id="UP000634139">
    <property type="component" value="Unassembled WGS sequence"/>
</dbReference>
<dbReference type="Pfam" id="PF02771">
    <property type="entry name" value="Acyl-CoA_dh_N"/>
    <property type="match status" value="1"/>
</dbReference>
<dbReference type="EMBL" id="BMZD01000003">
    <property type="protein sequence ID" value="GGZ96791.1"/>
    <property type="molecule type" value="Genomic_DNA"/>
</dbReference>
<keyword evidence="9" id="KW-1185">Reference proteome</keyword>
<dbReference type="CDD" id="cd00567">
    <property type="entry name" value="ACAD"/>
    <property type="match status" value="1"/>
</dbReference>
<proteinExistence type="inferred from homology"/>
<reference evidence="8" key="1">
    <citation type="journal article" date="2014" name="Int. J. Syst. Evol. Microbiol.">
        <title>Complete genome sequence of Corynebacterium casei LMG S-19264T (=DSM 44701T), isolated from a smear-ripened cheese.</title>
        <authorList>
            <consortium name="US DOE Joint Genome Institute (JGI-PGF)"/>
            <person name="Walter F."/>
            <person name="Albersmeier A."/>
            <person name="Kalinowski J."/>
            <person name="Ruckert C."/>
        </authorList>
    </citation>
    <scope>NUCLEOTIDE SEQUENCE</scope>
    <source>
        <strain evidence="8">KCTC 32422</strain>
    </source>
</reference>
<keyword evidence="5" id="KW-0560">Oxidoreductase</keyword>
<dbReference type="SUPFAM" id="SSF47203">
    <property type="entry name" value="Acyl-CoA dehydrogenase C-terminal domain-like"/>
    <property type="match status" value="1"/>
</dbReference>
<feature type="domain" description="Acyl-CoA dehydrogenase/oxidase C-terminal" evidence="6">
    <location>
        <begin position="217"/>
        <end position="346"/>
    </location>
</feature>
<keyword evidence="3" id="KW-0285">Flavoprotein</keyword>
<comment type="similarity">
    <text evidence="2">Belongs to the acyl-CoA dehydrogenase family.</text>
</comment>